<protein>
    <submittedName>
        <fullName evidence="1">Tat pathway signal protein</fullName>
    </submittedName>
</protein>
<dbReference type="AlphaFoldDB" id="A0A931B840"/>
<evidence type="ECO:0000313" key="1">
    <source>
        <dbReference type="EMBL" id="MBF9071876.1"/>
    </source>
</evidence>
<dbReference type="InterPro" id="IPR011990">
    <property type="entry name" value="TPR-like_helical_dom_sf"/>
</dbReference>
<name>A0A931B840_9ACTN</name>
<dbReference type="Gene3D" id="1.25.40.10">
    <property type="entry name" value="Tetratricopeptide repeat domain"/>
    <property type="match status" value="1"/>
</dbReference>
<dbReference type="SUPFAM" id="SSF48452">
    <property type="entry name" value="TPR-like"/>
    <property type="match status" value="1"/>
</dbReference>
<dbReference type="Proteomes" id="UP000657385">
    <property type="component" value="Unassembled WGS sequence"/>
</dbReference>
<keyword evidence="2" id="KW-1185">Reference proteome</keyword>
<gene>
    <name evidence="1" type="ORF">I2501_28015</name>
</gene>
<sequence length="448" mass="48777">MLAEAGLSDGATATALRRLATENGTTNLTAVSRSHISYWARGTVPSDPRIPLLLAELLSRALGRTVTVFDLAMDQRSKTAAADLWTGDTLSALIDIGRRDLSMDRRHALSVMAFQTAALTLPTPAWWRAAAVKTGDRPSTGRRVGRGDVEAVQDTITAFSQIDQRRGGGHARTAVVQYLTSEVEPLLHGRFATDALRRQMFSAAGELTYLSGWMSFDAGEHPLAQQYLTSAVRLAAEAGDEPLAGHILRAMAHQANDLGHHRAAQRVAAASLDGDRSRRASYRERALLRVVHARTLATTGDARKAVATLKEAEDDLTRAAGQEEPQRVWFFTEASLAHETACTLRDLGDLDGAVSEFRRSARTRGAAFPRTHAVTLGYLGEIQARQGNIEQACVTWSRALDLMEGIRSGRTIQTARQTRSALSPYRLRGVRAVHELDARAASYLEYAS</sequence>
<organism evidence="1 2">
    <name type="scientific">Streptacidiphilus fuscans</name>
    <dbReference type="NCBI Taxonomy" id="2789292"/>
    <lineage>
        <taxon>Bacteria</taxon>
        <taxon>Bacillati</taxon>
        <taxon>Actinomycetota</taxon>
        <taxon>Actinomycetes</taxon>
        <taxon>Kitasatosporales</taxon>
        <taxon>Streptomycetaceae</taxon>
        <taxon>Streptacidiphilus</taxon>
    </lineage>
</organism>
<accession>A0A931B840</accession>
<evidence type="ECO:0000313" key="2">
    <source>
        <dbReference type="Proteomes" id="UP000657385"/>
    </source>
</evidence>
<proteinExistence type="predicted"/>
<reference evidence="1" key="1">
    <citation type="submission" date="2020-11" db="EMBL/GenBank/DDBJ databases">
        <title>Isolation and identification of active actinomycetes.</title>
        <authorList>
            <person name="Yu B."/>
        </authorList>
    </citation>
    <scope>NUCLEOTIDE SEQUENCE</scope>
    <source>
        <strain evidence="1">NEAU-YB345</strain>
    </source>
</reference>
<comment type="caution">
    <text evidence="1">The sequence shown here is derived from an EMBL/GenBank/DDBJ whole genome shotgun (WGS) entry which is preliminary data.</text>
</comment>
<dbReference type="EMBL" id="JADPRT010000013">
    <property type="protein sequence ID" value="MBF9071876.1"/>
    <property type="molecule type" value="Genomic_DNA"/>
</dbReference>